<dbReference type="OrthoDB" id="1934728at2759"/>
<accession>A0A2Z6NSQ2</accession>
<dbReference type="Proteomes" id="UP000242715">
    <property type="component" value="Unassembled WGS sequence"/>
</dbReference>
<dbReference type="GO" id="GO:0043139">
    <property type="term" value="F:5'-3' DNA helicase activity"/>
    <property type="evidence" value="ECO:0007669"/>
    <property type="project" value="UniProtKB-EC"/>
</dbReference>
<proteinExistence type="inferred from homology"/>
<keyword evidence="1" id="KW-0378">Hydrolase</keyword>
<dbReference type="PANTHER" id="PTHR10492">
    <property type="match status" value="1"/>
</dbReference>
<name>A0A2Z6NSQ2_TRISU</name>
<evidence type="ECO:0000259" key="3">
    <source>
        <dbReference type="Pfam" id="PF14214"/>
    </source>
</evidence>
<dbReference type="GO" id="GO:0000723">
    <property type="term" value="P:telomere maintenance"/>
    <property type="evidence" value="ECO:0007669"/>
    <property type="project" value="InterPro"/>
</dbReference>
<dbReference type="AlphaFoldDB" id="A0A2Z6NSQ2"/>
<keyword evidence="1" id="KW-0347">Helicase</keyword>
<protein>
    <recommendedName>
        <fullName evidence="1">ATP-dependent DNA helicase</fullName>
        <ecNumber evidence="1">5.6.2.3</ecNumber>
    </recommendedName>
</protein>
<comment type="cofactor">
    <cofactor evidence="1">
        <name>Mg(2+)</name>
        <dbReference type="ChEBI" id="CHEBI:18420"/>
    </cofactor>
</comment>
<reference evidence="5" key="1">
    <citation type="journal article" date="2017" name="Front. Plant Sci.">
        <title>Climate Clever Clovers: New Paradigm to Reduce the Environmental Footprint of Ruminants by Breeding Low Methanogenic Forages Utilizing Haplotype Variation.</title>
        <authorList>
            <person name="Kaur P."/>
            <person name="Appels R."/>
            <person name="Bayer P.E."/>
            <person name="Keeble-Gagnere G."/>
            <person name="Wang J."/>
            <person name="Hirakawa H."/>
            <person name="Shirasawa K."/>
            <person name="Vercoe P."/>
            <person name="Stefanova K."/>
            <person name="Durmic Z."/>
            <person name="Nichols P."/>
            <person name="Revell C."/>
            <person name="Isobe S.N."/>
            <person name="Edwards D."/>
            <person name="Erskine W."/>
        </authorList>
    </citation>
    <scope>NUCLEOTIDE SEQUENCE [LARGE SCALE GENOMIC DNA]</scope>
    <source>
        <strain evidence="5">cv. Daliak</strain>
    </source>
</reference>
<keyword evidence="1" id="KW-0234">DNA repair</keyword>
<dbReference type="SUPFAM" id="SSF52540">
    <property type="entry name" value="P-loop containing nucleoside triphosphate hydrolases"/>
    <property type="match status" value="1"/>
</dbReference>
<dbReference type="Pfam" id="PF14214">
    <property type="entry name" value="Helitron_like_N"/>
    <property type="match status" value="1"/>
</dbReference>
<dbReference type="Pfam" id="PF05970">
    <property type="entry name" value="PIF1"/>
    <property type="match status" value="1"/>
</dbReference>
<feature type="domain" description="Helitron helicase-like" evidence="3">
    <location>
        <begin position="133"/>
        <end position="258"/>
    </location>
</feature>
<dbReference type="EC" id="5.6.2.3" evidence="1"/>
<comment type="catalytic activity">
    <reaction evidence="1">
        <text>ATP + H2O = ADP + phosphate + H(+)</text>
        <dbReference type="Rhea" id="RHEA:13065"/>
        <dbReference type="ChEBI" id="CHEBI:15377"/>
        <dbReference type="ChEBI" id="CHEBI:15378"/>
        <dbReference type="ChEBI" id="CHEBI:30616"/>
        <dbReference type="ChEBI" id="CHEBI:43474"/>
        <dbReference type="ChEBI" id="CHEBI:456216"/>
        <dbReference type="EC" id="5.6.2.3"/>
    </reaction>
</comment>
<evidence type="ECO:0000256" key="1">
    <source>
        <dbReference type="RuleBase" id="RU363044"/>
    </source>
</evidence>
<comment type="similarity">
    <text evidence="1">Belongs to the helicase family.</text>
</comment>
<gene>
    <name evidence="4" type="ORF">TSUD_287440</name>
</gene>
<dbReference type="InterPro" id="IPR025476">
    <property type="entry name" value="Helitron_helicase-like"/>
</dbReference>
<feature type="domain" description="DNA helicase Pif1-like DEAD-box helicase" evidence="2">
    <location>
        <begin position="667"/>
        <end position="831"/>
    </location>
</feature>
<evidence type="ECO:0000313" key="5">
    <source>
        <dbReference type="Proteomes" id="UP000242715"/>
    </source>
</evidence>
<keyword evidence="5" id="KW-1185">Reference proteome</keyword>
<keyword evidence="1" id="KW-0067">ATP-binding</keyword>
<dbReference type="Gene3D" id="3.40.50.300">
    <property type="entry name" value="P-loop containing nucleotide triphosphate hydrolases"/>
    <property type="match status" value="1"/>
</dbReference>
<dbReference type="PANTHER" id="PTHR10492:SF101">
    <property type="entry name" value="ATP-DEPENDENT DNA HELICASE"/>
    <property type="match status" value="1"/>
</dbReference>
<evidence type="ECO:0000313" key="4">
    <source>
        <dbReference type="EMBL" id="GAU47161.1"/>
    </source>
</evidence>
<keyword evidence="1" id="KW-0233">DNA recombination</keyword>
<dbReference type="InterPro" id="IPR010285">
    <property type="entry name" value="DNA_helicase_pif1-like_DEAD"/>
</dbReference>
<dbReference type="InterPro" id="IPR027417">
    <property type="entry name" value="P-loop_NTPase"/>
</dbReference>
<dbReference type="GO" id="GO:0016887">
    <property type="term" value="F:ATP hydrolysis activity"/>
    <property type="evidence" value="ECO:0007669"/>
    <property type="project" value="RHEA"/>
</dbReference>
<keyword evidence="1" id="KW-0547">Nucleotide-binding</keyword>
<sequence>MQDDKESIKKGIVHDLREMVDNYNPYAQTYRIVRDKILAIDAPPMKLKLLGKRGSDGRRYNLPTASEVAALIVGDFDAADFDRDVVVEEQSGLLKRISVFDPSYLPLQYPLCFLEEKMDFAEILDLTKILICLRFKENHQKDVRAEMYKGLEEAILSGDTRPGTTGKRIVLPSNFVGGARYMIQNYQDAMAICSWIGYPDIFITFTCNHKWPELVNFFKDYNLKPEDRPDLVSRIFKIKLDHLIKELKKGEIFGQVKATEIPDKDADPLLYKIVSTLMIHGPCDGYPVYRRRDNGVSIRKGEAFIDNRFVVPYNRQLLLKYNADINVEWCNQSRSIKYLFKYVNKGSDRVTATFYSAGKGKNNDVCLDEIKMYYDCRYLSACEAAWRIFSFDVHYREPSVERLSFHLENEEIVVYEDHEAIEDVLNKPSIHKTKFLAWFDANKKYPEAQKLTYGQFPSKFVWKKVDRVWSPRKRGFSIGRIHYVPPGSGEKFYLRTLLNYVKGAMSYDDIKTIENVSYKTFKDACYAMGLLDDDKEYIDGIKEAGHWGTTSLLRRLFVILLIADQLGRPEIVWSNTWELLSDDILYRQRRILRIPDLVLTDDQIKSYALAEIEKLLRSNQASLEDYPTMPRADDSLLVVSGNRLIYDELNYDRQVLFEEHVRLMSTMTLEQRSVFDKIMRRVNQNKPGLFFLYGYGGTGKTFIWRALSAGLRSRGDILLNVASSGIAALLLPGGRTTHSRFCIPLNVDEYSTCNIHPKSHLAELIAKARLIIWDEAPMMHKHCFEAVDRTLKDILKSHNPLNKYLPFGGKVVVFGGDFRQILPVIPKGTRQ</sequence>
<evidence type="ECO:0000259" key="2">
    <source>
        <dbReference type="Pfam" id="PF05970"/>
    </source>
</evidence>
<organism evidence="4 5">
    <name type="scientific">Trifolium subterraneum</name>
    <name type="common">Subterranean clover</name>
    <dbReference type="NCBI Taxonomy" id="3900"/>
    <lineage>
        <taxon>Eukaryota</taxon>
        <taxon>Viridiplantae</taxon>
        <taxon>Streptophyta</taxon>
        <taxon>Embryophyta</taxon>
        <taxon>Tracheophyta</taxon>
        <taxon>Spermatophyta</taxon>
        <taxon>Magnoliopsida</taxon>
        <taxon>eudicotyledons</taxon>
        <taxon>Gunneridae</taxon>
        <taxon>Pentapetalae</taxon>
        <taxon>rosids</taxon>
        <taxon>fabids</taxon>
        <taxon>Fabales</taxon>
        <taxon>Fabaceae</taxon>
        <taxon>Papilionoideae</taxon>
        <taxon>50 kb inversion clade</taxon>
        <taxon>NPAAA clade</taxon>
        <taxon>Hologalegina</taxon>
        <taxon>IRL clade</taxon>
        <taxon>Trifolieae</taxon>
        <taxon>Trifolium</taxon>
    </lineage>
</organism>
<dbReference type="EMBL" id="DF974287">
    <property type="protein sequence ID" value="GAU47161.1"/>
    <property type="molecule type" value="Genomic_DNA"/>
</dbReference>
<dbReference type="GO" id="GO:0006281">
    <property type="term" value="P:DNA repair"/>
    <property type="evidence" value="ECO:0007669"/>
    <property type="project" value="UniProtKB-KW"/>
</dbReference>
<keyword evidence="1" id="KW-0227">DNA damage</keyword>
<dbReference type="GO" id="GO:0006310">
    <property type="term" value="P:DNA recombination"/>
    <property type="evidence" value="ECO:0007669"/>
    <property type="project" value="UniProtKB-KW"/>
</dbReference>
<dbReference type="GO" id="GO:0005524">
    <property type="term" value="F:ATP binding"/>
    <property type="evidence" value="ECO:0007669"/>
    <property type="project" value="UniProtKB-KW"/>
</dbReference>